<dbReference type="GO" id="GO:0000290">
    <property type="term" value="P:deadenylation-dependent decapping of nuclear-transcribed mRNA"/>
    <property type="evidence" value="ECO:0007669"/>
    <property type="project" value="InterPro"/>
</dbReference>
<dbReference type="PANTHER" id="PTHR21551">
    <property type="entry name" value="TOPOISOMERASE II-ASSOCIATED PROTEIN PAT1"/>
    <property type="match status" value="1"/>
</dbReference>
<organism evidence="3 4">
    <name type="scientific">Ensete ventricosum</name>
    <name type="common">Abyssinian banana</name>
    <name type="synonym">Musa ensete</name>
    <dbReference type="NCBI Taxonomy" id="4639"/>
    <lineage>
        <taxon>Eukaryota</taxon>
        <taxon>Viridiplantae</taxon>
        <taxon>Streptophyta</taxon>
        <taxon>Embryophyta</taxon>
        <taxon>Tracheophyta</taxon>
        <taxon>Spermatophyta</taxon>
        <taxon>Magnoliopsida</taxon>
        <taxon>Liliopsida</taxon>
        <taxon>Zingiberales</taxon>
        <taxon>Musaceae</taxon>
        <taxon>Ensete</taxon>
    </lineage>
</organism>
<dbReference type="GO" id="GO:0033962">
    <property type="term" value="P:P-body assembly"/>
    <property type="evidence" value="ECO:0007669"/>
    <property type="project" value="TreeGrafter"/>
</dbReference>
<dbReference type="Proteomes" id="UP000287651">
    <property type="component" value="Unassembled WGS sequence"/>
</dbReference>
<dbReference type="InterPro" id="IPR039900">
    <property type="entry name" value="Pat1-like"/>
</dbReference>
<dbReference type="AlphaFoldDB" id="A0A427AMJ1"/>
<protein>
    <submittedName>
        <fullName evidence="3">Uncharacterized protein</fullName>
    </submittedName>
</protein>
<comment type="caution">
    <text evidence="3">The sequence shown here is derived from an EMBL/GenBank/DDBJ whole genome shotgun (WGS) entry which is preliminary data.</text>
</comment>
<accession>A0A427AMJ1</accession>
<comment type="subcellular location">
    <subcellularLocation>
        <location evidence="1">Cytoplasm</location>
        <location evidence="1">P-body</location>
    </subcellularLocation>
</comment>
<evidence type="ECO:0000256" key="2">
    <source>
        <dbReference type="ARBA" id="ARBA00022490"/>
    </source>
</evidence>
<dbReference type="GO" id="GO:0000932">
    <property type="term" value="C:P-body"/>
    <property type="evidence" value="ECO:0007669"/>
    <property type="project" value="UniProtKB-SubCell"/>
</dbReference>
<name>A0A427AMJ1_ENSVE</name>
<evidence type="ECO:0000313" key="3">
    <source>
        <dbReference type="EMBL" id="RRT77381.1"/>
    </source>
</evidence>
<keyword evidence="2" id="KW-0963">Cytoplasm</keyword>
<proteinExistence type="predicted"/>
<evidence type="ECO:0000256" key="1">
    <source>
        <dbReference type="ARBA" id="ARBA00004201"/>
    </source>
</evidence>
<dbReference type="PANTHER" id="PTHR21551:SF0">
    <property type="entry name" value="PROTEIN ASSOCIATED WITH TOPO II RELATED-1, ISOFORM A"/>
    <property type="match status" value="1"/>
</dbReference>
<evidence type="ECO:0000313" key="4">
    <source>
        <dbReference type="Proteomes" id="UP000287651"/>
    </source>
</evidence>
<reference evidence="3 4" key="1">
    <citation type="journal article" date="2014" name="Agronomy (Basel)">
        <title>A Draft Genome Sequence for Ensete ventricosum, the Drought-Tolerant Tree Against Hunger.</title>
        <authorList>
            <person name="Harrison J."/>
            <person name="Moore K.A."/>
            <person name="Paszkiewicz K."/>
            <person name="Jones T."/>
            <person name="Grant M."/>
            <person name="Ambacheew D."/>
            <person name="Muzemil S."/>
            <person name="Studholme D.J."/>
        </authorList>
    </citation>
    <scope>NUCLEOTIDE SEQUENCE [LARGE SCALE GENOMIC DNA]</scope>
</reference>
<gene>
    <name evidence="3" type="ORF">B296_00013502</name>
</gene>
<dbReference type="GO" id="GO:0003723">
    <property type="term" value="F:RNA binding"/>
    <property type="evidence" value="ECO:0007669"/>
    <property type="project" value="TreeGrafter"/>
</dbReference>
<dbReference type="EMBL" id="AMZH03001947">
    <property type="protein sequence ID" value="RRT77381.1"/>
    <property type="molecule type" value="Genomic_DNA"/>
</dbReference>
<sequence length="407" mass="44652">MRWELVVSLLGLRRKYREDRWEHVGRSPEEDREIHRSECRRLLDCGNLPSRSHGNNESVDAQRKVPLSSVRRPQPLLEFDTASSSVNGTCEQKSSTKPLEHEPMFAARITIEDGICLLLNVDDIDRLLQFNPPQDGGSQLRRRRQVCLEGLAASLNLVDPLGSNKAGHSVGLGPKDDIAFLRIVSLAKGRKFISRYLQLLNPGSEVMRVVCMAIFRHLRFLFGGLPSDSTTTNLAKTVALCVSKMELNALGACLAAIVCSPEQPPLRPVGSSAGDGATVVVKSILDRATDLLSDPQAANSCSISNRTLWQASFDAFFGLLTKYCRSKYDSILQMLLIQAPNDAVVGSEATRAISREMPVDLLRASLPHTDEHQHKVLLDFAQRLMPVTGFSAHGSDSGSVTCESVPG</sequence>